<proteinExistence type="predicted"/>
<evidence type="ECO:0000256" key="2">
    <source>
        <dbReference type="SAM" id="MobiDB-lite"/>
    </source>
</evidence>
<evidence type="ECO:0000313" key="3">
    <source>
        <dbReference type="EMBL" id="KAL3398346.1"/>
    </source>
</evidence>
<dbReference type="EMBL" id="JBJJXI010000059">
    <property type="protein sequence ID" value="KAL3398346.1"/>
    <property type="molecule type" value="Genomic_DNA"/>
</dbReference>
<dbReference type="AlphaFoldDB" id="A0ABD2WZ96"/>
<keyword evidence="4" id="KW-1185">Reference proteome</keyword>
<gene>
    <name evidence="3" type="ORF">TKK_007521</name>
</gene>
<accession>A0ABD2WZ96</accession>
<feature type="region of interest" description="Disordered" evidence="2">
    <location>
        <begin position="32"/>
        <end position="69"/>
    </location>
</feature>
<keyword evidence="1" id="KW-0175">Coiled coil</keyword>
<name>A0ABD2WZ96_9HYME</name>
<reference evidence="3 4" key="1">
    <citation type="journal article" date="2024" name="bioRxiv">
        <title>A reference genome for Trichogramma kaykai: A tiny desert-dwelling parasitoid wasp with competing sex-ratio distorters.</title>
        <authorList>
            <person name="Culotta J."/>
            <person name="Lindsey A.R."/>
        </authorList>
    </citation>
    <scope>NUCLEOTIDE SEQUENCE [LARGE SCALE GENOMIC DNA]</scope>
    <source>
        <strain evidence="3 4">KSX58</strain>
    </source>
</reference>
<evidence type="ECO:0000256" key="1">
    <source>
        <dbReference type="SAM" id="Coils"/>
    </source>
</evidence>
<feature type="coiled-coil region" evidence="1">
    <location>
        <begin position="78"/>
        <end position="109"/>
    </location>
</feature>
<protein>
    <submittedName>
        <fullName evidence="3">Uncharacterized protein</fullName>
    </submittedName>
</protein>
<evidence type="ECO:0000313" key="4">
    <source>
        <dbReference type="Proteomes" id="UP001627154"/>
    </source>
</evidence>
<organism evidence="3 4">
    <name type="scientific">Trichogramma kaykai</name>
    <dbReference type="NCBI Taxonomy" id="54128"/>
    <lineage>
        <taxon>Eukaryota</taxon>
        <taxon>Metazoa</taxon>
        <taxon>Ecdysozoa</taxon>
        <taxon>Arthropoda</taxon>
        <taxon>Hexapoda</taxon>
        <taxon>Insecta</taxon>
        <taxon>Pterygota</taxon>
        <taxon>Neoptera</taxon>
        <taxon>Endopterygota</taxon>
        <taxon>Hymenoptera</taxon>
        <taxon>Apocrita</taxon>
        <taxon>Proctotrupomorpha</taxon>
        <taxon>Chalcidoidea</taxon>
        <taxon>Trichogrammatidae</taxon>
        <taxon>Trichogramma</taxon>
    </lineage>
</organism>
<sequence>MSFSYCGDCHSPTRTLAPRTQAPCYYTQVHGATESHETDTNPDRLLVSSTLSNSTPNMHDQAKADSTSDLSLSLPSQLEGAELELHQIREQLRNMQAELQQALSASAAQQQILIPTSSTNKNGGAIKKKGRLQCRSNTTVYHRCRFFSTRQLQQYDIP</sequence>
<comment type="caution">
    <text evidence="3">The sequence shown here is derived from an EMBL/GenBank/DDBJ whole genome shotgun (WGS) entry which is preliminary data.</text>
</comment>
<dbReference type="Proteomes" id="UP001627154">
    <property type="component" value="Unassembled WGS sequence"/>
</dbReference>
<feature type="compositionally biased region" description="Polar residues" evidence="2">
    <location>
        <begin position="47"/>
        <end position="58"/>
    </location>
</feature>
<feature type="compositionally biased region" description="Basic and acidic residues" evidence="2">
    <location>
        <begin position="33"/>
        <end position="42"/>
    </location>
</feature>